<keyword evidence="2" id="KW-1185">Reference proteome</keyword>
<sequence length="204" mass="21276">MAEIGYAQLPVPAGGDAPVGPAAFAALASGIDPHLIQHVADQAQRDADFGDAPLHTAVSAEDGSLWLKTSATSNTWATVYEPDPAWRPLSLVAGLSSGTVPPGIRRIGNRVHVRGAVEKTDGALIVGSPAIKLGDVPEDCRPRYTGRGAGGQTISGDPIVGVGRIEVLGEGWEVNDGTWGSIMWYSQDGSGSSWVGLDFSYWID</sequence>
<reference evidence="2" key="1">
    <citation type="submission" date="2016-10" db="EMBL/GenBank/DDBJ databases">
        <authorList>
            <person name="Varghese N."/>
            <person name="Submissions S."/>
        </authorList>
    </citation>
    <scope>NUCLEOTIDE SEQUENCE [LARGE SCALE GENOMIC DNA]</scope>
    <source>
        <strain evidence="2">PL19</strain>
    </source>
</reference>
<evidence type="ECO:0000313" key="1">
    <source>
        <dbReference type="EMBL" id="SFK72803.1"/>
    </source>
</evidence>
<organism evidence="1 2">
    <name type="scientific">Streptomyces pini</name>
    <dbReference type="NCBI Taxonomy" id="1520580"/>
    <lineage>
        <taxon>Bacteria</taxon>
        <taxon>Bacillati</taxon>
        <taxon>Actinomycetota</taxon>
        <taxon>Actinomycetes</taxon>
        <taxon>Kitasatosporales</taxon>
        <taxon>Streptomycetaceae</taxon>
        <taxon>Streptomyces</taxon>
    </lineage>
</organism>
<dbReference type="Proteomes" id="UP000198928">
    <property type="component" value="Unassembled WGS sequence"/>
</dbReference>
<dbReference type="OrthoDB" id="4157225at2"/>
<dbReference type="AlphaFoldDB" id="A0A1I4BW80"/>
<evidence type="ECO:0000313" key="2">
    <source>
        <dbReference type="Proteomes" id="UP000198928"/>
    </source>
</evidence>
<dbReference type="RefSeq" id="WP_093849890.1">
    <property type="nucleotide sequence ID" value="NZ_FOSG01000008.1"/>
</dbReference>
<accession>A0A1I4BW80</accession>
<proteinExistence type="predicted"/>
<gene>
    <name evidence="1" type="ORF">SAMN05192584_108157</name>
</gene>
<name>A0A1I4BW80_9ACTN</name>
<dbReference type="EMBL" id="FOSG01000008">
    <property type="protein sequence ID" value="SFK72803.1"/>
    <property type="molecule type" value="Genomic_DNA"/>
</dbReference>
<protein>
    <submittedName>
        <fullName evidence="1">Uncharacterized protein</fullName>
    </submittedName>
</protein>